<keyword evidence="1" id="KW-1133">Transmembrane helix</keyword>
<evidence type="ECO:0000259" key="2">
    <source>
        <dbReference type="PROSITE" id="PS51782"/>
    </source>
</evidence>
<dbReference type="InterPro" id="IPR018392">
    <property type="entry name" value="LysM"/>
</dbReference>
<reference evidence="3 4" key="1">
    <citation type="journal article" date="2012" name="J. Biotechnol.">
        <title>Genome sequence of the plant growth promoting strain Bacillus amyloliquefaciens subsp. plantarum B9601-Y2 and expression of mersacidin and other secondary metabolites.</title>
        <authorList>
            <person name="He P."/>
            <person name="Hao K."/>
            <person name="Blom J."/>
            <person name="Ruckert C."/>
            <person name="Vater J."/>
            <person name="Mao Z."/>
            <person name="Wu Y."/>
            <person name="Hou M."/>
            <person name="He P."/>
            <person name="He Y."/>
            <person name="Borriss R."/>
        </authorList>
    </citation>
    <scope>NUCLEOTIDE SEQUENCE [LARGE SCALE GENOMIC DNA]</scope>
    <source>
        <strain evidence="3">Y2</strain>
    </source>
</reference>
<gene>
    <name evidence="3" type="ORF">MUS_2801</name>
</gene>
<feature type="domain" description="LysM" evidence="2">
    <location>
        <begin position="54"/>
        <end position="101"/>
    </location>
</feature>
<protein>
    <recommendedName>
        <fullName evidence="2">LysM domain-containing protein</fullName>
    </recommendedName>
</protein>
<dbReference type="Gene3D" id="3.10.350.10">
    <property type="entry name" value="LysM domain"/>
    <property type="match status" value="1"/>
</dbReference>
<keyword evidence="1" id="KW-0812">Transmembrane</keyword>
<dbReference type="KEGG" id="bqy:MUS_2801"/>
<dbReference type="EMBL" id="CP003332">
    <property type="protein sequence ID" value="AFJ62709.1"/>
    <property type="molecule type" value="Genomic_DNA"/>
</dbReference>
<organism evidence="3 4">
    <name type="scientific">Bacillus amyloliquefaciens (strain Y2)</name>
    <name type="common">Bacillus amyloliquefaciens subsp. plantarum (strain B9601-Y2)</name>
    <dbReference type="NCBI Taxonomy" id="1155777"/>
    <lineage>
        <taxon>Bacteria</taxon>
        <taxon>Bacillati</taxon>
        <taxon>Bacillota</taxon>
        <taxon>Bacilli</taxon>
        <taxon>Bacillales</taxon>
        <taxon>Bacillaceae</taxon>
        <taxon>Bacillus</taxon>
        <taxon>Bacillus amyloliquefaciens group</taxon>
    </lineage>
</organism>
<accession>I2C7T5</accession>
<dbReference type="Proteomes" id="UP000002878">
    <property type="component" value="Chromosome"/>
</dbReference>
<dbReference type="CDD" id="cd00118">
    <property type="entry name" value="LysM"/>
    <property type="match status" value="1"/>
</dbReference>
<sequence>MREAVGMKRLTFVFGSLFVIFIIFYDLKIGTIPSQDLPAYAAAAQPAQQEASYRTVTVKKGDTVMSIVGAHKAPDDIAQDFEALNPNVKANAIQAGTAYKFPVYRN</sequence>
<dbReference type="PROSITE" id="PS51782">
    <property type="entry name" value="LYSM"/>
    <property type="match status" value="1"/>
</dbReference>
<feature type="transmembrane region" description="Helical" evidence="1">
    <location>
        <begin position="6"/>
        <end position="25"/>
    </location>
</feature>
<dbReference type="AlphaFoldDB" id="I2C7T5"/>
<proteinExistence type="predicted"/>
<evidence type="ECO:0000313" key="4">
    <source>
        <dbReference type="Proteomes" id="UP000002878"/>
    </source>
</evidence>
<dbReference type="InterPro" id="IPR036779">
    <property type="entry name" value="LysM_dom_sf"/>
</dbReference>
<keyword evidence="1" id="KW-0472">Membrane</keyword>
<dbReference type="PATRIC" id="fig|1126211.3.peg.2659"/>
<name>I2C7T5_BACAY</name>
<evidence type="ECO:0000313" key="3">
    <source>
        <dbReference type="EMBL" id="AFJ62709.1"/>
    </source>
</evidence>
<dbReference type="HOGENOM" id="CLU_158429_0_0_9"/>
<dbReference type="SMART" id="SM00257">
    <property type="entry name" value="LysM"/>
    <property type="match status" value="1"/>
</dbReference>
<evidence type="ECO:0000256" key="1">
    <source>
        <dbReference type="SAM" id="Phobius"/>
    </source>
</evidence>